<dbReference type="AlphaFoldDB" id="A0A5C5V8M5"/>
<sequence length="359" mass="38821">MASRRLAVIGAGHLGKIHARLAKQTAGLELVAIVDPIAAAREAAAAENGVPAYASHREISGEFDAAIIATPTQYHFEVAAELLADGVDLLVEKPITLSISDADQLLALAKVHGRVLQVGHVERFNPAFVAASKLIDRPRYIEAARTSGYSFRSVDIGVTLDLMIHDIDLVLSLAQSEVVAVEAIGSSVFGPHEDMVQARLTFENGCVANLTASRSSFQPRREMKVYHAGGFVQIDMGSRKLQSIKPDPRLASGELDVHALPQAEKDHIRQHLFESLLPLEEVELPATNAIADEQADFVRAIETGDTPRVDGFAGRDAVIVAEMVAKSIQRHVWHDADQSVRGPHFTPMPKLAPQTREAA</sequence>
<dbReference type="Proteomes" id="UP000318878">
    <property type="component" value="Unassembled WGS sequence"/>
</dbReference>
<dbReference type="OrthoDB" id="9815825at2"/>
<dbReference type="InterPro" id="IPR051450">
    <property type="entry name" value="Gfo/Idh/MocA_Oxidoreductases"/>
</dbReference>
<feature type="domain" description="GFO/IDH/MocA-like oxidoreductase" evidence="3">
    <location>
        <begin position="154"/>
        <end position="226"/>
    </location>
</feature>
<evidence type="ECO:0000313" key="4">
    <source>
        <dbReference type="EMBL" id="TWT34934.1"/>
    </source>
</evidence>
<dbReference type="InterPro" id="IPR000683">
    <property type="entry name" value="Gfo/Idh/MocA-like_OxRdtase_N"/>
</dbReference>
<protein>
    <submittedName>
        <fullName evidence="4">Dehydrogenase</fullName>
        <ecNumber evidence="4">1.1.1.-</ecNumber>
    </submittedName>
</protein>
<reference evidence="4 5" key="1">
    <citation type="submission" date="2019-02" db="EMBL/GenBank/DDBJ databases">
        <title>Deep-cultivation of Planctomycetes and their phenomic and genomic characterization uncovers novel biology.</title>
        <authorList>
            <person name="Wiegand S."/>
            <person name="Jogler M."/>
            <person name="Boedeker C."/>
            <person name="Pinto D."/>
            <person name="Vollmers J."/>
            <person name="Rivas-Marin E."/>
            <person name="Kohn T."/>
            <person name="Peeters S.H."/>
            <person name="Heuer A."/>
            <person name="Rast P."/>
            <person name="Oberbeckmann S."/>
            <person name="Bunk B."/>
            <person name="Jeske O."/>
            <person name="Meyerdierks A."/>
            <person name="Storesund J.E."/>
            <person name="Kallscheuer N."/>
            <person name="Luecker S."/>
            <person name="Lage O.M."/>
            <person name="Pohl T."/>
            <person name="Merkel B.J."/>
            <person name="Hornburger P."/>
            <person name="Mueller R.-W."/>
            <person name="Bruemmer F."/>
            <person name="Labrenz M."/>
            <person name="Spormann A.M."/>
            <person name="Op Den Camp H."/>
            <person name="Overmann J."/>
            <person name="Amann R."/>
            <person name="Jetten M.S.M."/>
            <person name="Mascher T."/>
            <person name="Medema M.H."/>
            <person name="Devos D.P."/>
            <person name="Kaster A.-K."/>
            <person name="Ovreas L."/>
            <person name="Rohde M."/>
            <person name="Galperin M.Y."/>
            <person name="Jogler C."/>
        </authorList>
    </citation>
    <scope>NUCLEOTIDE SEQUENCE [LARGE SCALE GENOMIC DNA]</scope>
    <source>
        <strain evidence="4 5">Enr8</strain>
    </source>
</reference>
<dbReference type="InterPro" id="IPR036291">
    <property type="entry name" value="NAD(P)-bd_dom_sf"/>
</dbReference>
<proteinExistence type="predicted"/>
<dbReference type="GO" id="GO:0000166">
    <property type="term" value="F:nucleotide binding"/>
    <property type="evidence" value="ECO:0007669"/>
    <property type="project" value="InterPro"/>
</dbReference>
<keyword evidence="5" id="KW-1185">Reference proteome</keyword>
<dbReference type="Gene3D" id="3.40.50.720">
    <property type="entry name" value="NAD(P)-binding Rossmann-like Domain"/>
    <property type="match status" value="1"/>
</dbReference>
<organism evidence="4 5">
    <name type="scientific">Blastopirellula retiformator</name>
    <dbReference type="NCBI Taxonomy" id="2527970"/>
    <lineage>
        <taxon>Bacteria</taxon>
        <taxon>Pseudomonadati</taxon>
        <taxon>Planctomycetota</taxon>
        <taxon>Planctomycetia</taxon>
        <taxon>Pirellulales</taxon>
        <taxon>Pirellulaceae</taxon>
        <taxon>Blastopirellula</taxon>
    </lineage>
</organism>
<comment type="caution">
    <text evidence="4">The sequence shown here is derived from an EMBL/GenBank/DDBJ whole genome shotgun (WGS) entry which is preliminary data.</text>
</comment>
<dbReference type="SUPFAM" id="SSF51735">
    <property type="entry name" value="NAD(P)-binding Rossmann-fold domains"/>
    <property type="match status" value="1"/>
</dbReference>
<keyword evidence="4" id="KW-0560">Oxidoreductase</keyword>
<evidence type="ECO:0000259" key="2">
    <source>
        <dbReference type="Pfam" id="PF01408"/>
    </source>
</evidence>
<dbReference type="Pfam" id="PF22725">
    <property type="entry name" value="GFO_IDH_MocA_C3"/>
    <property type="match status" value="1"/>
</dbReference>
<dbReference type="GO" id="GO:0016491">
    <property type="term" value="F:oxidoreductase activity"/>
    <property type="evidence" value="ECO:0007669"/>
    <property type="project" value="UniProtKB-KW"/>
</dbReference>
<dbReference type="EC" id="1.1.1.-" evidence="4"/>
<dbReference type="RefSeq" id="WP_146431559.1">
    <property type="nucleotide sequence ID" value="NZ_SJPF01000002.1"/>
</dbReference>
<evidence type="ECO:0000256" key="1">
    <source>
        <dbReference type="SAM" id="MobiDB-lite"/>
    </source>
</evidence>
<name>A0A5C5V8M5_9BACT</name>
<dbReference type="EMBL" id="SJPF01000002">
    <property type="protein sequence ID" value="TWT34934.1"/>
    <property type="molecule type" value="Genomic_DNA"/>
</dbReference>
<dbReference type="PANTHER" id="PTHR43377">
    <property type="entry name" value="BILIVERDIN REDUCTASE A"/>
    <property type="match status" value="1"/>
</dbReference>
<dbReference type="Pfam" id="PF01408">
    <property type="entry name" value="GFO_IDH_MocA"/>
    <property type="match status" value="1"/>
</dbReference>
<accession>A0A5C5V8M5</accession>
<evidence type="ECO:0000259" key="3">
    <source>
        <dbReference type="Pfam" id="PF22725"/>
    </source>
</evidence>
<dbReference type="SUPFAM" id="SSF55347">
    <property type="entry name" value="Glyceraldehyde-3-phosphate dehydrogenase-like, C-terminal domain"/>
    <property type="match status" value="1"/>
</dbReference>
<dbReference type="Gene3D" id="3.30.360.10">
    <property type="entry name" value="Dihydrodipicolinate Reductase, domain 2"/>
    <property type="match status" value="1"/>
</dbReference>
<dbReference type="PANTHER" id="PTHR43377:SF1">
    <property type="entry name" value="BILIVERDIN REDUCTASE A"/>
    <property type="match status" value="1"/>
</dbReference>
<feature type="region of interest" description="Disordered" evidence="1">
    <location>
        <begin position="338"/>
        <end position="359"/>
    </location>
</feature>
<evidence type="ECO:0000313" key="5">
    <source>
        <dbReference type="Proteomes" id="UP000318878"/>
    </source>
</evidence>
<dbReference type="InterPro" id="IPR055170">
    <property type="entry name" value="GFO_IDH_MocA-like_dom"/>
</dbReference>
<feature type="domain" description="Gfo/Idh/MocA-like oxidoreductase N-terminal" evidence="2">
    <location>
        <begin position="5"/>
        <end position="120"/>
    </location>
</feature>
<gene>
    <name evidence="4" type="ORF">Enr8_23500</name>
</gene>